<protein>
    <submittedName>
        <fullName evidence="1">Uncharacterized protein</fullName>
    </submittedName>
</protein>
<evidence type="ECO:0000313" key="1">
    <source>
        <dbReference type="EMBL" id="GIY23520.1"/>
    </source>
</evidence>
<comment type="caution">
    <text evidence="1">The sequence shown here is derived from an EMBL/GenBank/DDBJ whole genome shotgun (WGS) entry which is preliminary data.</text>
</comment>
<reference evidence="1 2" key="1">
    <citation type="submission" date="2021-06" db="EMBL/GenBank/DDBJ databases">
        <title>Caerostris darwini draft genome.</title>
        <authorList>
            <person name="Kono N."/>
            <person name="Arakawa K."/>
        </authorList>
    </citation>
    <scope>NUCLEOTIDE SEQUENCE [LARGE SCALE GENOMIC DNA]</scope>
</reference>
<dbReference type="Proteomes" id="UP001054837">
    <property type="component" value="Unassembled WGS sequence"/>
</dbReference>
<evidence type="ECO:0000313" key="2">
    <source>
        <dbReference type="Proteomes" id="UP001054837"/>
    </source>
</evidence>
<organism evidence="1 2">
    <name type="scientific">Caerostris darwini</name>
    <dbReference type="NCBI Taxonomy" id="1538125"/>
    <lineage>
        <taxon>Eukaryota</taxon>
        <taxon>Metazoa</taxon>
        <taxon>Ecdysozoa</taxon>
        <taxon>Arthropoda</taxon>
        <taxon>Chelicerata</taxon>
        <taxon>Arachnida</taxon>
        <taxon>Araneae</taxon>
        <taxon>Araneomorphae</taxon>
        <taxon>Entelegynae</taxon>
        <taxon>Araneoidea</taxon>
        <taxon>Araneidae</taxon>
        <taxon>Caerostris</taxon>
    </lineage>
</organism>
<gene>
    <name evidence="1" type="ORF">CDAR_477561</name>
</gene>
<keyword evidence="2" id="KW-1185">Reference proteome</keyword>
<proteinExistence type="predicted"/>
<accession>A0AAV4RP46</accession>
<sequence>MSRADPFHSDCGAKWRNRSSPKYAEVLEEPGTYQGHKTQLHESNSISISARGTLDKKCLGFIHISIPDRKLLLRVARKGQADAGIITSAVIAAPNFPGIITALHQQRQFWNIDHFSKDLPATDINIGLDGV</sequence>
<dbReference type="EMBL" id="BPLQ01006558">
    <property type="protein sequence ID" value="GIY23520.1"/>
    <property type="molecule type" value="Genomic_DNA"/>
</dbReference>
<dbReference type="AlphaFoldDB" id="A0AAV4RP46"/>
<name>A0AAV4RP46_9ARAC</name>